<evidence type="ECO:0008006" key="4">
    <source>
        <dbReference type="Google" id="ProtNLM"/>
    </source>
</evidence>
<feature type="region of interest" description="Disordered" evidence="1">
    <location>
        <begin position="249"/>
        <end position="269"/>
    </location>
</feature>
<protein>
    <recommendedName>
        <fullName evidence="4">Nucleotidyl transferase AbiEii/AbiGii toxin family protein</fullName>
    </recommendedName>
</protein>
<reference evidence="2 3" key="1">
    <citation type="submission" date="2017-03" db="EMBL/GenBank/DDBJ databases">
        <title>Draft genome sequence of Streptomyces scabrisporus NF3, endophyte isolated from Amphipterygium adstringens.</title>
        <authorList>
            <person name="Vazquez M."/>
            <person name="Ceapa C.D."/>
            <person name="Rodriguez Luna D."/>
            <person name="Sanchez Esquivel S."/>
        </authorList>
    </citation>
    <scope>NUCLEOTIDE SEQUENCE [LARGE SCALE GENOMIC DNA]</scope>
    <source>
        <strain evidence="2 3">NF3</strain>
    </source>
</reference>
<organism evidence="2 3">
    <name type="scientific">Embleya scabrispora</name>
    <dbReference type="NCBI Taxonomy" id="159449"/>
    <lineage>
        <taxon>Bacteria</taxon>
        <taxon>Bacillati</taxon>
        <taxon>Actinomycetota</taxon>
        <taxon>Actinomycetes</taxon>
        <taxon>Kitasatosporales</taxon>
        <taxon>Streptomycetaceae</taxon>
        <taxon>Embleya</taxon>
    </lineage>
</organism>
<dbReference type="AlphaFoldDB" id="A0A1T3NRI7"/>
<evidence type="ECO:0000256" key="1">
    <source>
        <dbReference type="SAM" id="MobiDB-lite"/>
    </source>
</evidence>
<evidence type="ECO:0000313" key="2">
    <source>
        <dbReference type="EMBL" id="OPC79231.1"/>
    </source>
</evidence>
<dbReference type="Pfam" id="PF08843">
    <property type="entry name" value="AbiEii"/>
    <property type="match status" value="1"/>
</dbReference>
<sequence length="269" mass="28545">MSPETRGFDTVPHSPEEQIIRIAATAGEPFGVALGGSRGLARHGLVDRDGDTVDFALATRDGKRLAAARAAIVAALGEAGFGVGVDGKAATKTRVRLNVRAVGAKRAIPMSLYAGPRRHEPVVVGDVPVLHPDDLAAAKVVTLGSRAELRDAFDVFALSGGYDTGRLLELALAYDPELRAEDFLTGFKHVTEREDAEFRRLGYTVARADEVRAYFQDWFAELSARGSRPIAAALDPEVSAKLAQLAQLARPVQPAQPAEPAAAEGDQDA</sequence>
<dbReference type="STRING" id="159449.B4N89_34785"/>
<keyword evidence="3" id="KW-1185">Reference proteome</keyword>
<accession>A0A1T3NRI7</accession>
<feature type="compositionally biased region" description="Low complexity" evidence="1">
    <location>
        <begin position="253"/>
        <end position="269"/>
    </location>
</feature>
<gene>
    <name evidence="2" type="ORF">B4N89_34785</name>
</gene>
<evidence type="ECO:0000313" key="3">
    <source>
        <dbReference type="Proteomes" id="UP000190037"/>
    </source>
</evidence>
<dbReference type="EMBL" id="MWQN01000002">
    <property type="protein sequence ID" value="OPC79231.1"/>
    <property type="molecule type" value="Genomic_DNA"/>
</dbReference>
<dbReference type="InterPro" id="IPR014942">
    <property type="entry name" value="AbiEii"/>
</dbReference>
<dbReference type="Proteomes" id="UP000190037">
    <property type="component" value="Unassembled WGS sequence"/>
</dbReference>
<comment type="caution">
    <text evidence="2">The sequence shown here is derived from an EMBL/GenBank/DDBJ whole genome shotgun (WGS) entry which is preliminary data.</text>
</comment>
<name>A0A1T3NRI7_9ACTN</name>
<proteinExistence type="predicted"/>